<accession>A0A0F9F8K7</accession>
<reference evidence="1" key="1">
    <citation type="journal article" date="2015" name="Nature">
        <title>Complex archaea that bridge the gap between prokaryotes and eukaryotes.</title>
        <authorList>
            <person name="Spang A."/>
            <person name="Saw J.H."/>
            <person name="Jorgensen S.L."/>
            <person name="Zaremba-Niedzwiedzka K."/>
            <person name="Martijn J."/>
            <person name="Lind A.E."/>
            <person name="van Eijk R."/>
            <person name="Schleper C."/>
            <person name="Guy L."/>
            <person name="Ettema T.J."/>
        </authorList>
    </citation>
    <scope>NUCLEOTIDE SEQUENCE</scope>
</reference>
<comment type="caution">
    <text evidence="1">The sequence shown here is derived from an EMBL/GenBank/DDBJ whole genome shotgun (WGS) entry which is preliminary data.</text>
</comment>
<dbReference type="EMBL" id="LAZR01031501">
    <property type="protein sequence ID" value="KKL53575.1"/>
    <property type="molecule type" value="Genomic_DNA"/>
</dbReference>
<name>A0A0F9F8K7_9ZZZZ</name>
<protein>
    <submittedName>
        <fullName evidence="1">Uncharacterized protein</fullName>
    </submittedName>
</protein>
<gene>
    <name evidence="1" type="ORF">LCGC14_2274030</name>
</gene>
<feature type="non-terminal residue" evidence="1">
    <location>
        <position position="39"/>
    </location>
</feature>
<organism evidence="1">
    <name type="scientific">marine sediment metagenome</name>
    <dbReference type="NCBI Taxonomy" id="412755"/>
    <lineage>
        <taxon>unclassified sequences</taxon>
        <taxon>metagenomes</taxon>
        <taxon>ecological metagenomes</taxon>
    </lineage>
</organism>
<dbReference type="AlphaFoldDB" id="A0A0F9F8K7"/>
<proteinExistence type="predicted"/>
<evidence type="ECO:0000313" key="1">
    <source>
        <dbReference type="EMBL" id="KKL53575.1"/>
    </source>
</evidence>
<sequence length="39" mass="4700">MIIGQTRQQADDLKAGEYERDKLMKLYGNRFFIDEFMDI</sequence>